<feature type="transmembrane region" description="Helical" evidence="2">
    <location>
        <begin position="297"/>
        <end position="327"/>
    </location>
</feature>
<dbReference type="PANTHER" id="PTHR11328">
    <property type="entry name" value="MAJOR FACILITATOR SUPERFAMILY DOMAIN-CONTAINING PROTEIN"/>
    <property type="match status" value="1"/>
</dbReference>
<comment type="caution">
    <text evidence="3">The sequence shown here is derived from an EMBL/GenBank/DDBJ whole genome shotgun (WGS) entry which is preliminary data.</text>
</comment>
<feature type="transmembrane region" description="Helical" evidence="2">
    <location>
        <begin position="85"/>
        <end position="109"/>
    </location>
</feature>
<organism evidence="3 4">
    <name type="scientific">Marinicauda salina</name>
    <dbReference type="NCBI Taxonomy" id="2135793"/>
    <lineage>
        <taxon>Bacteria</taxon>
        <taxon>Pseudomonadati</taxon>
        <taxon>Pseudomonadota</taxon>
        <taxon>Alphaproteobacteria</taxon>
        <taxon>Maricaulales</taxon>
        <taxon>Maricaulaceae</taxon>
        <taxon>Marinicauda</taxon>
    </lineage>
</organism>
<dbReference type="InterPro" id="IPR039672">
    <property type="entry name" value="MFS_2"/>
</dbReference>
<keyword evidence="4" id="KW-1185">Reference proteome</keyword>
<keyword evidence="2" id="KW-0472">Membrane</keyword>
<feature type="transmembrane region" description="Helical" evidence="2">
    <location>
        <begin position="208"/>
        <end position="231"/>
    </location>
</feature>
<dbReference type="EMBL" id="QEXV01000001">
    <property type="protein sequence ID" value="PWE18523.1"/>
    <property type="molecule type" value="Genomic_DNA"/>
</dbReference>
<keyword evidence="2" id="KW-0812">Transmembrane</keyword>
<dbReference type="GO" id="GO:0008643">
    <property type="term" value="P:carbohydrate transport"/>
    <property type="evidence" value="ECO:0007669"/>
    <property type="project" value="InterPro"/>
</dbReference>
<dbReference type="SUPFAM" id="SSF103473">
    <property type="entry name" value="MFS general substrate transporter"/>
    <property type="match status" value="1"/>
</dbReference>
<dbReference type="OrthoDB" id="181905at2"/>
<dbReference type="InterPro" id="IPR036259">
    <property type="entry name" value="MFS_trans_sf"/>
</dbReference>
<feature type="transmembrane region" description="Helical" evidence="2">
    <location>
        <begin position="243"/>
        <end position="261"/>
    </location>
</feature>
<dbReference type="Proteomes" id="UP000245168">
    <property type="component" value="Unassembled WGS sequence"/>
</dbReference>
<dbReference type="AlphaFoldDB" id="A0A2U2BWX5"/>
<sequence>MSTLHAPALAILPALYANHTAVSLTTIGLILTITRLFDVVTDPLIGYFSDRSQSPWGRRKPMIVAGAALAAAGALFWLRPPPDAGATWFLLSSVAVYLGWTLVEVPHAAWLSEVAPRYDDRSRISAYRMAAYYLGYLGFVSAPLWPIFPTTEMTLQVTGAVAWILIAAIPLSVAWAVASVPRAVGEPARQSEAGLIEVGKALLNNGPFALLSASFVVSATASGMVAGLYFFFIDSYLGILDRIAHVGLIVAGLSVGVAFLWPMVLKRVEKHRGLAFCSAGTALTLVTMALIPPGPSAFPMLAAIFGLSAVLTSGSQVCLMAIMADVVDFDEYKTGQNKAANYYAFTTLYTKLGLAVGGGAAFIIVGLFGFDPTGENTTVAMAGFFLTFIGIPILLNLSAAALIWIFPIDRGRHRIIERALRRRRARTA</sequence>
<protein>
    <recommendedName>
        <fullName evidence="5">MFS transporter</fullName>
    </recommendedName>
</protein>
<dbReference type="GO" id="GO:0005886">
    <property type="term" value="C:plasma membrane"/>
    <property type="evidence" value="ECO:0007669"/>
    <property type="project" value="TreeGrafter"/>
</dbReference>
<dbReference type="PANTHER" id="PTHR11328:SF24">
    <property type="entry name" value="MAJOR FACILITATOR SUPERFAMILY (MFS) PROFILE DOMAIN-CONTAINING PROTEIN"/>
    <property type="match status" value="1"/>
</dbReference>
<keyword evidence="2" id="KW-1133">Transmembrane helix</keyword>
<evidence type="ECO:0000313" key="4">
    <source>
        <dbReference type="Proteomes" id="UP000245168"/>
    </source>
</evidence>
<dbReference type="Gene3D" id="1.20.1250.20">
    <property type="entry name" value="MFS general substrate transporter like domains"/>
    <property type="match status" value="1"/>
</dbReference>
<proteinExistence type="inferred from homology"/>
<comment type="similarity">
    <text evidence="1">Belongs to the sodium:galactoside symporter (TC 2.A.2) family.</text>
</comment>
<evidence type="ECO:0000256" key="2">
    <source>
        <dbReference type="SAM" id="Phobius"/>
    </source>
</evidence>
<evidence type="ECO:0000256" key="1">
    <source>
        <dbReference type="ARBA" id="ARBA00009617"/>
    </source>
</evidence>
<feature type="transmembrane region" description="Helical" evidence="2">
    <location>
        <begin position="160"/>
        <end position="180"/>
    </location>
</feature>
<feature type="transmembrane region" description="Helical" evidence="2">
    <location>
        <begin position="348"/>
        <end position="370"/>
    </location>
</feature>
<evidence type="ECO:0008006" key="5">
    <source>
        <dbReference type="Google" id="ProtNLM"/>
    </source>
</evidence>
<feature type="transmembrane region" description="Helical" evidence="2">
    <location>
        <begin position="130"/>
        <end position="148"/>
    </location>
</feature>
<evidence type="ECO:0000313" key="3">
    <source>
        <dbReference type="EMBL" id="PWE18523.1"/>
    </source>
</evidence>
<feature type="transmembrane region" description="Helical" evidence="2">
    <location>
        <begin position="61"/>
        <end position="79"/>
    </location>
</feature>
<reference evidence="4" key="1">
    <citation type="submission" date="2018-05" db="EMBL/GenBank/DDBJ databases">
        <authorList>
            <person name="Liu B.-T."/>
        </authorList>
    </citation>
    <scope>NUCLEOTIDE SEQUENCE [LARGE SCALE GENOMIC DNA]</scope>
    <source>
        <strain evidence="4">WD6-1</strain>
    </source>
</reference>
<feature type="transmembrane region" description="Helical" evidence="2">
    <location>
        <begin position="273"/>
        <end position="291"/>
    </location>
</feature>
<dbReference type="Pfam" id="PF13347">
    <property type="entry name" value="MFS_2"/>
    <property type="match status" value="1"/>
</dbReference>
<gene>
    <name evidence="3" type="ORF">DDZ18_02645</name>
</gene>
<dbReference type="GO" id="GO:0015293">
    <property type="term" value="F:symporter activity"/>
    <property type="evidence" value="ECO:0007669"/>
    <property type="project" value="InterPro"/>
</dbReference>
<feature type="transmembrane region" description="Helical" evidence="2">
    <location>
        <begin position="382"/>
        <end position="406"/>
    </location>
</feature>
<name>A0A2U2BWX5_9PROT</name>
<accession>A0A2U2BWX5</accession>